<dbReference type="InterPro" id="IPR016024">
    <property type="entry name" value="ARM-type_fold"/>
</dbReference>
<proteinExistence type="predicted"/>
<comment type="caution">
    <text evidence="2">The sequence shown here is derived from an EMBL/GenBank/DDBJ whole genome shotgun (WGS) entry which is preliminary data.</text>
</comment>
<protein>
    <submittedName>
        <fullName evidence="2">Uncharacterized protein</fullName>
    </submittedName>
</protein>
<dbReference type="EMBL" id="ATMH01009821">
    <property type="protein sequence ID" value="EPY18670.1"/>
    <property type="molecule type" value="Genomic_DNA"/>
</dbReference>
<dbReference type="Proteomes" id="UP000015354">
    <property type="component" value="Unassembled WGS sequence"/>
</dbReference>
<gene>
    <name evidence="2" type="ORF">STCU_09821</name>
</gene>
<reference evidence="2 3" key="1">
    <citation type="journal article" date="2013" name="PLoS ONE">
        <title>Predicting the Proteins of Angomonas deanei, Strigomonas culicis and Their Respective Endosymbionts Reveals New Aspects of the Trypanosomatidae Family.</title>
        <authorList>
            <person name="Motta M.C."/>
            <person name="Martins A.C."/>
            <person name="de Souza S.S."/>
            <person name="Catta-Preta C.M."/>
            <person name="Silva R."/>
            <person name="Klein C.C."/>
            <person name="de Almeida L.G."/>
            <person name="de Lima Cunha O."/>
            <person name="Ciapina L.P."/>
            <person name="Brocchi M."/>
            <person name="Colabardini A.C."/>
            <person name="de Araujo Lima B."/>
            <person name="Machado C.R."/>
            <person name="de Almeida Soares C.M."/>
            <person name="Probst C.M."/>
            <person name="de Menezes C.B."/>
            <person name="Thompson C.E."/>
            <person name="Bartholomeu D.C."/>
            <person name="Gradia D.F."/>
            <person name="Pavoni D.P."/>
            <person name="Grisard E.C."/>
            <person name="Fantinatti-Garboggini F."/>
            <person name="Marchini F.K."/>
            <person name="Rodrigues-Luiz G.F."/>
            <person name="Wagner G."/>
            <person name="Goldman G.H."/>
            <person name="Fietto J.L."/>
            <person name="Elias M.C."/>
            <person name="Goldman M.H."/>
            <person name="Sagot M.F."/>
            <person name="Pereira M."/>
            <person name="Stoco P.H."/>
            <person name="de Mendonca-Neto R.P."/>
            <person name="Teixeira S.M."/>
            <person name="Maciel T.E."/>
            <person name="de Oliveira Mendes T.A."/>
            <person name="Urmenyi T.P."/>
            <person name="de Souza W."/>
            <person name="Schenkman S."/>
            <person name="de Vasconcelos A.T."/>
        </authorList>
    </citation>
    <scope>NUCLEOTIDE SEQUENCE [LARGE SCALE GENOMIC DNA]</scope>
</reference>
<dbReference type="InterPro" id="IPR011989">
    <property type="entry name" value="ARM-like"/>
</dbReference>
<sequence length="476" mass="55026">MMRRRLPPVLTSPKTKERIHRFWPWVLSSVCAALYFFNREPFEEAAGTVVTKIRRPMLKTMEWIEVHDVDPEAMALELPPDMLFGPLEFAKQMKFLLVALKSDNELADGYLARIIIDHMDVTMDPPILTEEEFLKAGGKELLDFSVDDFTGKGSRKMRKHIFFQPDVFLQLINMIARYPTLADYFVTQKDGVELVLQAYRHSTDEFSRVFATRALTLFAFTQKRDATVEKEILKHNGIRTLVDAYKQSTGDPTDTRFSTLLLSSLLRHYPKEAGREFLEADGIEATVNVLNISRYKGVPQHLRVLHDALKLPKAATGDASVLHRIEDADFLGVALGVVDAFPEFYEATGDILRLVNDLVPKEAKPLDLLEFRAMPILAKYYVKWCYDETFQTDGTRGLVTKLFEKMLSDPTCKRCLDPAWPPTSSWSVSRRRRWRSTRRRRRRSCPCQANGHQQVRPCLTTNERKKEKKRRRIPIW</sequence>
<feature type="compositionally biased region" description="Basic residues" evidence="1">
    <location>
        <begin position="466"/>
        <end position="476"/>
    </location>
</feature>
<feature type="region of interest" description="Disordered" evidence="1">
    <location>
        <begin position="457"/>
        <end position="476"/>
    </location>
</feature>
<dbReference type="Gene3D" id="1.25.10.10">
    <property type="entry name" value="Leucine-rich Repeat Variant"/>
    <property type="match status" value="1"/>
</dbReference>
<evidence type="ECO:0000313" key="3">
    <source>
        <dbReference type="Proteomes" id="UP000015354"/>
    </source>
</evidence>
<accession>S9V6Y8</accession>
<organism evidence="2 3">
    <name type="scientific">Strigomonas culicis</name>
    <dbReference type="NCBI Taxonomy" id="28005"/>
    <lineage>
        <taxon>Eukaryota</taxon>
        <taxon>Discoba</taxon>
        <taxon>Euglenozoa</taxon>
        <taxon>Kinetoplastea</taxon>
        <taxon>Metakinetoplastina</taxon>
        <taxon>Trypanosomatida</taxon>
        <taxon>Trypanosomatidae</taxon>
        <taxon>Strigomonadinae</taxon>
        <taxon>Strigomonas</taxon>
    </lineage>
</organism>
<evidence type="ECO:0000256" key="1">
    <source>
        <dbReference type="SAM" id="MobiDB-lite"/>
    </source>
</evidence>
<evidence type="ECO:0000313" key="2">
    <source>
        <dbReference type="EMBL" id="EPY18670.1"/>
    </source>
</evidence>
<dbReference type="OrthoDB" id="268671at2759"/>
<dbReference type="AlphaFoldDB" id="S9V6Y8"/>
<keyword evidence="3" id="KW-1185">Reference proteome</keyword>
<dbReference type="SUPFAM" id="SSF48371">
    <property type="entry name" value="ARM repeat"/>
    <property type="match status" value="1"/>
</dbReference>
<name>S9V6Y8_9TRYP</name>